<dbReference type="InterPro" id="IPR036770">
    <property type="entry name" value="Ankyrin_rpt-contain_sf"/>
</dbReference>
<keyword evidence="1" id="KW-0040">ANK repeat</keyword>
<reference evidence="2 3" key="1">
    <citation type="submission" date="2019-05" db="EMBL/GenBank/DDBJ databases">
        <authorList>
            <person name="Schori C."/>
            <person name="Ahrens C."/>
        </authorList>
    </citation>
    <scope>NUCLEOTIDE SEQUENCE [LARGE SCALE GENOMIC DNA]</scope>
    <source>
        <strain evidence="2 3">DSM 10702</strain>
    </source>
</reference>
<dbReference type="Pfam" id="PF12796">
    <property type="entry name" value="Ank_2"/>
    <property type="match status" value="1"/>
</dbReference>
<dbReference type="Proteomes" id="UP000515243">
    <property type="component" value="Chromosome 2"/>
</dbReference>
<dbReference type="SMART" id="SM00248">
    <property type="entry name" value="ANK"/>
    <property type="match status" value="2"/>
</dbReference>
<protein>
    <submittedName>
        <fullName evidence="2">Ankyrin repeat domain-containing protein</fullName>
    </submittedName>
</protein>
<evidence type="ECO:0000313" key="3">
    <source>
        <dbReference type="Proteomes" id="UP000515243"/>
    </source>
</evidence>
<feature type="repeat" description="ANK" evidence="1">
    <location>
        <begin position="38"/>
        <end position="70"/>
    </location>
</feature>
<dbReference type="PROSITE" id="PS50088">
    <property type="entry name" value="ANK_REPEAT"/>
    <property type="match status" value="1"/>
</dbReference>
<evidence type="ECO:0000313" key="2">
    <source>
        <dbReference type="EMBL" id="QMW93311.1"/>
    </source>
</evidence>
<sequence>MLIMKIEATVWADICYKYYDEVREILKENKIDPGYMESGKTILHLIAETTEVDIAKMLLDMGVDINIENGWGKSPLIVALYKYEQRDFDNDSMVKFLIQSGAGRDSNNNFTEEVKKELTSIKQVLKIDAPEKLEKLDWLNIE</sequence>
<evidence type="ECO:0000256" key="1">
    <source>
        <dbReference type="PROSITE-ProRule" id="PRU00023"/>
    </source>
</evidence>
<gene>
    <name evidence="2" type="ORF">FF104_20635</name>
</gene>
<dbReference type="SUPFAM" id="SSF48403">
    <property type="entry name" value="Ankyrin repeat"/>
    <property type="match status" value="1"/>
</dbReference>
<accession>A0AAP9UGP0</accession>
<dbReference type="InterPro" id="IPR002110">
    <property type="entry name" value="Ankyrin_rpt"/>
</dbReference>
<name>A0AAP9UGP0_CLOBU</name>
<dbReference type="EMBL" id="CP040627">
    <property type="protein sequence ID" value="QMW93311.1"/>
    <property type="molecule type" value="Genomic_DNA"/>
</dbReference>
<dbReference type="AlphaFoldDB" id="A0AAP9UGP0"/>
<proteinExistence type="predicted"/>
<dbReference type="PROSITE" id="PS50297">
    <property type="entry name" value="ANK_REP_REGION"/>
    <property type="match status" value="1"/>
</dbReference>
<organism evidence="2 3">
    <name type="scientific">Clostridium butyricum</name>
    <dbReference type="NCBI Taxonomy" id="1492"/>
    <lineage>
        <taxon>Bacteria</taxon>
        <taxon>Bacillati</taxon>
        <taxon>Bacillota</taxon>
        <taxon>Clostridia</taxon>
        <taxon>Eubacteriales</taxon>
        <taxon>Clostridiaceae</taxon>
        <taxon>Clostridium</taxon>
    </lineage>
</organism>
<dbReference type="Gene3D" id="1.25.40.20">
    <property type="entry name" value="Ankyrin repeat-containing domain"/>
    <property type="match status" value="1"/>
</dbReference>